<dbReference type="SMART" id="SM01059">
    <property type="entry name" value="CAT"/>
    <property type="match status" value="1"/>
</dbReference>
<organism evidence="2 3">
    <name type="scientific">Candidatus Flavonifractor intestinipullorum</name>
    <dbReference type="NCBI Taxonomy" id="2838587"/>
    <lineage>
        <taxon>Bacteria</taxon>
        <taxon>Bacillati</taxon>
        <taxon>Bacillota</taxon>
        <taxon>Clostridia</taxon>
        <taxon>Eubacteriales</taxon>
        <taxon>Oscillospiraceae</taxon>
        <taxon>Flavonifractor</taxon>
    </lineage>
</organism>
<dbReference type="EMBL" id="DWYC01000028">
    <property type="protein sequence ID" value="HJB56395.1"/>
    <property type="molecule type" value="Genomic_DNA"/>
</dbReference>
<evidence type="ECO:0000256" key="1">
    <source>
        <dbReference type="PIRSR" id="PIRSR000440-1"/>
    </source>
</evidence>
<name>A0A9D2M904_9FIRM</name>
<dbReference type="AlphaFoldDB" id="A0A9D2M904"/>
<dbReference type="PIRSF" id="PIRSF000440">
    <property type="entry name" value="CAT"/>
    <property type="match status" value="1"/>
</dbReference>
<dbReference type="Proteomes" id="UP000824208">
    <property type="component" value="Unassembled WGS sequence"/>
</dbReference>
<sequence>METHPIDWEHWARSAHFTHYLEEIPCTYDMTVRLDVTRLRQAAGAGRAKFYPALLWLTARVVNRHEELRLWVDGTNRPWVYQVLHPSYTVFHPETETFSNLWTPYDPDWKTFARSWAEVHSRWGKETAFAPQPDLPENCFPFSMLPWTSFSSFQLGLPQGERFLLPVFTAGRYQTEDGRVQLPLAVRFHHAACDGFHAARLFQELQAELDGFDPEGDGA</sequence>
<reference evidence="2" key="1">
    <citation type="journal article" date="2021" name="PeerJ">
        <title>Extensive microbial diversity within the chicken gut microbiome revealed by metagenomics and culture.</title>
        <authorList>
            <person name="Gilroy R."/>
            <person name="Ravi A."/>
            <person name="Getino M."/>
            <person name="Pursley I."/>
            <person name="Horton D.L."/>
            <person name="Alikhan N.F."/>
            <person name="Baker D."/>
            <person name="Gharbi K."/>
            <person name="Hall N."/>
            <person name="Watson M."/>
            <person name="Adriaenssens E.M."/>
            <person name="Foster-Nyarko E."/>
            <person name="Jarju S."/>
            <person name="Secka A."/>
            <person name="Antonio M."/>
            <person name="Oren A."/>
            <person name="Chaudhuri R.R."/>
            <person name="La Ragione R."/>
            <person name="Hildebrand F."/>
            <person name="Pallen M.J."/>
        </authorList>
    </citation>
    <scope>NUCLEOTIDE SEQUENCE</scope>
    <source>
        <strain evidence="2">CHK189-11263</strain>
    </source>
</reference>
<proteinExistence type="predicted"/>
<comment type="caution">
    <text evidence="2">The sequence shown here is derived from an EMBL/GenBank/DDBJ whole genome shotgun (WGS) entry which is preliminary data.</text>
</comment>
<reference evidence="2" key="2">
    <citation type="submission" date="2021-04" db="EMBL/GenBank/DDBJ databases">
        <authorList>
            <person name="Gilroy R."/>
        </authorList>
    </citation>
    <scope>NUCLEOTIDE SEQUENCE</scope>
    <source>
        <strain evidence="2">CHK189-11263</strain>
    </source>
</reference>
<gene>
    <name evidence="2" type="ORF">H9714_02470</name>
</gene>
<evidence type="ECO:0000313" key="2">
    <source>
        <dbReference type="EMBL" id="HJB56395.1"/>
    </source>
</evidence>
<feature type="active site" description="Proton acceptor" evidence="1">
    <location>
        <position position="190"/>
    </location>
</feature>
<dbReference type="Gene3D" id="3.30.559.10">
    <property type="entry name" value="Chloramphenicol acetyltransferase-like domain"/>
    <property type="match status" value="1"/>
</dbReference>
<evidence type="ECO:0000313" key="3">
    <source>
        <dbReference type="Proteomes" id="UP000824208"/>
    </source>
</evidence>
<dbReference type="GO" id="GO:0008811">
    <property type="term" value="F:chloramphenicol O-acetyltransferase activity"/>
    <property type="evidence" value="ECO:0007669"/>
    <property type="project" value="InterPro"/>
</dbReference>
<dbReference type="InterPro" id="IPR001707">
    <property type="entry name" value="Cmp_AcTrfase"/>
</dbReference>
<dbReference type="PANTHER" id="PTHR38474">
    <property type="entry name" value="SLR0299 PROTEIN"/>
    <property type="match status" value="1"/>
</dbReference>
<accession>A0A9D2M904</accession>
<dbReference type="InterPro" id="IPR023213">
    <property type="entry name" value="CAT-like_dom_sf"/>
</dbReference>
<dbReference type="PANTHER" id="PTHR38474:SF2">
    <property type="entry name" value="CHLORAMPHENICOL ACETYLTRANSFERASE"/>
    <property type="match status" value="1"/>
</dbReference>
<protein>
    <submittedName>
        <fullName evidence="2">Chloramphenicol acetyltransferase</fullName>
    </submittedName>
</protein>
<dbReference type="SUPFAM" id="SSF52777">
    <property type="entry name" value="CoA-dependent acyltransferases"/>
    <property type="match status" value="1"/>
</dbReference>
<dbReference type="Pfam" id="PF00302">
    <property type="entry name" value="CAT"/>
    <property type="match status" value="1"/>
</dbReference>